<name>A0A6A6RBL5_9PEZI</name>
<evidence type="ECO:0000313" key="2">
    <source>
        <dbReference type="EMBL" id="KAF2501090.1"/>
    </source>
</evidence>
<gene>
    <name evidence="2" type="ORF">BU16DRAFT_190281</name>
</gene>
<accession>A0A6A6RBL5</accession>
<proteinExistence type="predicted"/>
<keyword evidence="3" id="KW-1185">Reference proteome</keyword>
<evidence type="ECO:0000256" key="1">
    <source>
        <dbReference type="SAM" id="MobiDB-lite"/>
    </source>
</evidence>
<dbReference type="EMBL" id="MU004182">
    <property type="protein sequence ID" value="KAF2501090.1"/>
    <property type="molecule type" value="Genomic_DNA"/>
</dbReference>
<protein>
    <submittedName>
        <fullName evidence="2">Uncharacterized protein</fullName>
    </submittedName>
</protein>
<organism evidence="2 3">
    <name type="scientific">Lophium mytilinum</name>
    <dbReference type="NCBI Taxonomy" id="390894"/>
    <lineage>
        <taxon>Eukaryota</taxon>
        <taxon>Fungi</taxon>
        <taxon>Dikarya</taxon>
        <taxon>Ascomycota</taxon>
        <taxon>Pezizomycotina</taxon>
        <taxon>Dothideomycetes</taxon>
        <taxon>Pleosporomycetidae</taxon>
        <taxon>Mytilinidiales</taxon>
        <taxon>Mytilinidiaceae</taxon>
        <taxon>Lophium</taxon>
    </lineage>
</organism>
<feature type="compositionally biased region" description="Basic and acidic residues" evidence="1">
    <location>
        <begin position="104"/>
        <end position="130"/>
    </location>
</feature>
<dbReference type="Proteomes" id="UP000799750">
    <property type="component" value="Unassembled WGS sequence"/>
</dbReference>
<sequence length="130" mass="15182">MIEHRQWEAAYFPGRTPWTALVNCALTVNKNQLPHHLNTFTLPMYPLALFGLQSRSAGLRYLARPITATLHNAQHNDLRQVQVARRKLQLPSKQQIRKTRLHRPSKDDPMVRTLSTREPDPRDDLPQFRL</sequence>
<evidence type="ECO:0000313" key="3">
    <source>
        <dbReference type="Proteomes" id="UP000799750"/>
    </source>
</evidence>
<dbReference type="AlphaFoldDB" id="A0A6A6RBL5"/>
<feature type="region of interest" description="Disordered" evidence="1">
    <location>
        <begin position="85"/>
        <end position="130"/>
    </location>
</feature>
<reference evidence="2" key="1">
    <citation type="journal article" date="2020" name="Stud. Mycol.">
        <title>101 Dothideomycetes genomes: a test case for predicting lifestyles and emergence of pathogens.</title>
        <authorList>
            <person name="Haridas S."/>
            <person name="Albert R."/>
            <person name="Binder M."/>
            <person name="Bloem J."/>
            <person name="Labutti K."/>
            <person name="Salamov A."/>
            <person name="Andreopoulos B."/>
            <person name="Baker S."/>
            <person name="Barry K."/>
            <person name="Bills G."/>
            <person name="Bluhm B."/>
            <person name="Cannon C."/>
            <person name="Castanera R."/>
            <person name="Culley D."/>
            <person name="Daum C."/>
            <person name="Ezra D."/>
            <person name="Gonzalez J."/>
            <person name="Henrissat B."/>
            <person name="Kuo A."/>
            <person name="Liang C."/>
            <person name="Lipzen A."/>
            <person name="Lutzoni F."/>
            <person name="Magnuson J."/>
            <person name="Mondo S."/>
            <person name="Nolan M."/>
            <person name="Ohm R."/>
            <person name="Pangilinan J."/>
            <person name="Park H.-J."/>
            <person name="Ramirez L."/>
            <person name="Alfaro M."/>
            <person name="Sun H."/>
            <person name="Tritt A."/>
            <person name="Yoshinaga Y."/>
            <person name="Zwiers L.-H."/>
            <person name="Turgeon B."/>
            <person name="Goodwin S."/>
            <person name="Spatafora J."/>
            <person name="Crous P."/>
            <person name="Grigoriev I."/>
        </authorList>
    </citation>
    <scope>NUCLEOTIDE SEQUENCE</scope>
    <source>
        <strain evidence="2">CBS 269.34</strain>
    </source>
</reference>